<dbReference type="AlphaFoldDB" id="A0A8I3WQA9"/>
<dbReference type="GO" id="GO:0030316">
    <property type="term" value="P:osteoclast differentiation"/>
    <property type="evidence" value="ECO:0007669"/>
    <property type="project" value="Ensembl"/>
</dbReference>
<dbReference type="GO" id="GO:0001503">
    <property type="term" value="P:ossification"/>
    <property type="evidence" value="ECO:0007669"/>
    <property type="project" value="Ensembl"/>
</dbReference>
<dbReference type="GO" id="GO:0000045">
    <property type="term" value="P:autophagosome assembly"/>
    <property type="evidence" value="ECO:0007669"/>
    <property type="project" value="Ensembl"/>
</dbReference>
<feature type="transmembrane region" description="Helical" evidence="10">
    <location>
        <begin position="946"/>
        <end position="971"/>
    </location>
</feature>
<keyword evidence="3" id="KW-0813">Transport</keyword>
<dbReference type="GO" id="GO:0005634">
    <property type="term" value="C:nucleus"/>
    <property type="evidence" value="ECO:0007669"/>
    <property type="project" value="Ensembl"/>
</dbReference>
<gene>
    <name evidence="11" type="primary">TCIRG1</name>
</gene>
<keyword evidence="12" id="KW-1185">Reference proteome</keyword>
<evidence type="ECO:0000313" key="11">
    <source>
        <dbReference type="Ensembl" id="ENSCJAP00000079849.1"/>
    </source>
</evidence>
<dbReference type="GeneTree" id="ENSGT00950000182881"/>
<feature type="transmembrane region" description="Helical" evidence="10">
    <location>
        <begin position="694"/>
        <end position="712"/>
    </location>
</feature>
<dbReference type="Ensembl" id="ENSCJAT00000136532.1">
    <property type="protein sequence ID" value="ENSCJAP00000079849.1"/>
    <property type="gene ID" value="ENSCJAG00000015705.5"/>
</dbReference>
<dbReference type="GO" id="GO:0007039">
    <property type="term" value="P:protein catabolic process in the vacuole"/>
    <property type="evidence" value="ECO:0007669"/>
    <property type="project" value="Ensembl"/>
</dbReference>
<dbReference type="Proteomes" id="UP000008225">
    <property type="component" value="Chromosome 11"/>
</dbReference>
<evidence type="ECO:0000256" key="1">
    <source>
        <dbReference type="ARBA" id="ARBA00004141"/>
    </source>
</evidence>
<dbReference type="GO" id="GO:0090383">
    <property type="term" value="P:phagosome acidification"/>
    <property type="evidence" value="ECO:0007669"/>
    <property type="project" value="Ensembl"/>
</dbReference>
<proteinExistence type="inferred from homology"/>
<protein>
    <submittedName>
        <fullName evidence="11">T cell immune regulator 1, ATPase H+ transporting V0 subunit a3</fullName>
    </submittedName>
</protein>
<evidence type="ECO:0000256" key="9">
    <source>
        <dbReference type="SAM" id="MobiDB-lite"/>
    </source>
</evidence>
<dbReference type="InterPro" id="IPR026028">
    <property type="entry name" value="V-type_ATPase_116kDa_su_euka"/>
</dbReference>
<dbReference type="GO" id="GO:0045667">
    <property type="term" value="P:regulation of osteoblast differentiation"/>
    <property type="evidence" value="ECO:0007669"/>
    <property type="project" value="Ensembl"/>
</dbReference>
<dbReference type="GO" id="GO:0035709">
    <property type="term" value="P:memory T cell activation"/>
    <property type="evidence" value="ECO:0007669"/>
    <property type="project" value="Ensembl"/>
</dbReference>
<dbReference type="GO" id="GO:0010272">
    <property type="term" value="P:response to silver ion"/>
    <property type="evidence" value="ECO:0007669"/>
    <property type="project" value="Ensembl"/>
</dbReference>
<feature type="region of interest" description="Disordered" evidence="9">
    <location>
        <begin position="64"/>
        <end position="85"/>
    </location>
</feature>
<dbReference type="GO" id="GO:0016064">
    <property type="term" value="P:immunoglobulin mediated immune response"/>
    <property type="evidence" value="ECO:0007669"/>
    <property type="project" value="Ensembl"/>
</dbReference>
<evidence type="ECO:0000256" key="5">
    <source>
        <dbReference type="ARBA" id="ARBA00022781"/>
    </source>
</evidence>
<dbReference type="GO" id="GO:0010467">
    <property type="term" value="P:gene expression"/>
    <property type="evidence" value="ECO:0007669"/>
    <property type="project" value="Ensembl"/>
</dbReference>
<dbReference type="GO" id="GO:0035711">
    <property type="term" value="P:T-helper 1 cell activation"/>
    <property type="evidence" value="ECO:0007669"/>
    <property type="project" value="Ensembl"/>
</dbReference>
<dbReference type="GO" id="GO:0051650">
    <property type="term" value="P:establishment of vesicle localization"/>
    <property type="evidence" value="ECO:0007669"/>
    <property type="project" value="Ensembl"/>
</dbReference>
<dbReference type="GO" id="GO:0006954">
    <property type="term" value="P:inflammatory response"/>
    <property type="evidence" value="ECO:0007669"/>
    <property type="project" value="Ensembl"/>
</dbReference>
<evidence type="ECO:0000256" key="4">
    <source>
        <dbReference type="ARBA" id="ARBA00022692"/>
    </source>
</evidence>
<evidence type="ECO:0000256" key="10">
    <source>
        <dbReference type="SAM" id="Phobius"/>
    </source>
</evidence>
<feature type="transmembrane region" description="Helical" evidence="10">
    <location>
        <begin position="813"/>
        <end position="838"/>
    </location>
</feature>
<keyword evidence="8 10" id="KW-0472">Membrane</keyword>
<evidence type="ECO:0000256" key="2">
    <source>
        <dbReference type="ARBA" id="ARBA00009904"/>
    </source>
</evidence>
<dbReference type="GO" id="GO:0030010">
    <property type="term" value="P:establishment of cell polarity"/>
    <property type="evidence" value="ECO:0007669"/>
    <property type="project" value="Ensembl"/>
</dbReference>
<feature type="transmembrane region" description="Helical" evidence="10">
    <location>
        <begin position="782"/>
        <end position="801"/>
    </location>
</feature>
<dbReference type="GO" id="GO:0002158">
    <property type="term" value="P:osteoclast proliferation"/>
    <property type="evidence" value="ECO:0007669"/>
    <property type="project" value="Ensembl"/>
</dbReference>
<keyword evidence="5" id="KW-0375">Hydrogen ion transport</keyword>
<dbReference type="GO" id="GO:0060041">
    <property type="term" value="P:retina development in camera-type eye"/>
    <property type="evidence" value="ECO:0007669"/>
    <property type="project" value="Ensembl"/>
</dbReference>
<sequence length="1010" mass="111909">MLGFPQDHTQAPCPRNGRSSPLELVLSTHVEGFHFEPALRGTALLRPGRGCLVVSGPAPVRRDLWRPTASSPPIKRPTEDRLLGHSLPASPRLPALWGRLGPGAGRSWPLPIAPPIREGVSGAGPGREAVPSPVTACWSGAASSGGAAYSPRGSPHRLEWRGRQTLSFCLLIIRSGGQGFGETWTMGSMFRSEEVALVQLFLPTAAAYTCVSRLGELGLVEFRDLNASVSAFQRRFVVDVRRCEELEKTFTFLQEEVQRAGLVLPPPEGRLPAPPPRDLLRIQEETERLAQELRDVRGNQQALRVQLHQLQLHAAVLGQGHSPQLAATHTYGASERTPLLQAPGGPHQDLRVNFVAGAVEPHKAPALERLLWRACRGFLIASFRELERPLEHPVTGEPATWMTFLISYWGEQIGQKIRKITDCFHCHIFPFLEQEEARRAALQQQSQELQEVLGETERFLSQVLGRVQQLLPPAQVQVRKMKAVYLALNQCSMSTTHKCLIAETWCAARDLPALQEALRDSSMEEGVSAVAHRIPSRDMPPTLIRTNRFTASFQGIVDAYGVGRYQEVNPAPYTIVTFPFLFAVMFGDVGHGLLMFLFALAMVLAENRPAMKAAQNEIWQTFFGGRYLLLLMGLFSVYTGFIYNECFSRASSIFPSGWSVAAMANQSGWSDAFLAQHTMLTLDPNVTGVFLGPYPFGIDPIWSLAANHLSFLNSFKMKMSVILGVVHMAFGVVLGVFNHMHFGQRHRLLLETLPELTFLLGLFGYLVFLVIYKWLRVSATNAASAPSILIHFINMFLFSHSPTNRPLYPRQEVVQAMLVVLALAMVPVLLLGTPLHLLHRHRRRRRRPTGRKEDKAGLLGLPDASVNCWGSDEEKAGGLEDEQEAELVPSEVFMHQAIHTIEFCLGCVSNTASYLRLWALSLAHAQLSEVLWAMVMRIGLGLGREVGVAAVVLVPIFATFAVMTVAILLVMEGLSAFLHALRLHWVEFQNKFYSGTGYKLSPFTFAAAED</sequence>
<evidence type="ECO:0000313" key="12">
    <source>
        <dbReference type="Proteomes" id="UP000008225"/>
    </source>
</evidence>
<dbReference type="GO" id="GO:0007035">
    <property type="term" value="P:vacuolar acidification"/>
    <property type="evidence" value="ECO:0007669"/>
    <property type="project" value="TreeGrafter"/>
</dbReference>
<keyword evidence="4 10" id="KW-0812">Transmembrane</keyword>
<dbReference type="GO" id="GO:0016324">
    <property type="term" value="C:apical plasma membrane"/>
    <property type="evidence" value="ECO:0007669"/>
    <property type="project" value="Ensembl"/>
</dbReference>
<dbReference type="PANTHER" id="PTHR11629:SF21">
    <property type="entry name" value="V-TYPE PROTON ATPASE 116 KDA SUBUNIT A 3"/>
    <property type="match status" value="1"/>
</dbReference>
<dbReference type="GO" id="GO:0050796">
    <property type="term" value="P:regulation of insulin secretion"/>
    <property type="evidence" value="ECO:0007669"/>
    <property type="project" value="Ensembl"/>
</dbReference>
<dbReference type="GO" id="GO:0070166">
    <property type="term" value="P:enamel mineralization"/>
    <property type="evidence" value="ECO:0007669"/>
    <property type="project" value="Ensembl"/>
</dbReference>
<dbReference type="GO" id="GO:0061484">
    <property type="term" value="P:hematopoietic stem cell homeostasis"/>
    <property type="evidence" value="ECO:0007669"/>
    <property type="project" value="Ensembl"/>
</dbReference>
<dbReference type="InterPro" id="IPR002490">
    <property type="entry name" value="V-ATPase_116kDa_su"/>
</dbReference>
<feature type="transmembrane region" description="Helical" evidence="10">
    <location>
        <begin position="626"/>
        <end position="643"/>
    </location>
</feature>
<dbReference type="GO" id="GO:0051117">
    <property type="term" value="F:ATPase binding"/>
    <property type="evidence" value="ECO:0007669"/>
    <property type="project" value="TreeGrafter"/>
</dbReference>
<dbReference type="GO" id="GO:0030183">
    <property type="term" value="P:B cell differentiation"/>
    <property type="evidence" value="ECO:0007669"/>
    <property type="project" value="Ensembl"/>
</dbReference>
<evidence type="ECO:0000256" key="8">
    <source>
        <dbReference type="ARBA" id="ARBA00023136"/>
    </source>
</evidence>
<dbReference type="GO" id="GO:0043029">
    <property type="term" value="P:T cell homeostasis"/>
    <property type="evidence" value="ECO:0007669"/>
    <property type="project" value="Ensembl"/>
</dbReference>
<organism evidence="11 12">
    <name type="scientific">Callithrix jacchus</name>
    <name type="common">White-tufted-ear marmoset</name>
    <name type="synonym">Simia Jacchus</name>
    <dbReference type="NCBI Taxonomy" id="9483"/>
    <lineage>
        <taxon>Eukaryota</taxon>
        <taxon>Metazoa</taxon>
        <taxon>Chordata</taxon>
        <taxon>Craniata</taxon>
        <taxon>Vertebrata</taxon>
        <taxon>Euteleostomi</taxon>
        <taxon>Mammalia</taxon>
        <taxon>Eutheria</taxon>
        <taxon>Euarchontoglires</taxon>
        <taxon>Primates</taxon>
        <taxon>Haplorrhini</taxon>
        <taxon>Platyrrhini</taxon>
        <taxon>Cebidae</taxon>
        <taxon>Callitrichinae</taxon>
        <taxon>Callithrix</taxon>
        <taxon>Callithrix</taxon>
    </lineage>
</organism>
<name>A0A8I3WQA9_CALJA</name>
<reference evidence="11" key="2">
    <citation type="submission" date="2025-08" db="UniProtKB">
        <authorList>
            <consortium name="Ensembl"/>
        </authorList>
    </citation>
    <scope>IDENTIFICATION</scope>
</reference>
<dbReference type="GO" id="GO:0005770">
    <property type="term" value="C:late endosome"/>
    <property type="evidence" value="ECO:0007669"/>
    <property type="project" value="Ensembl"/>
</dbReference>
<dbReference type="GO" id="GO:0046961">
    <property type="term" value="F:proton-transporting ATPase activity, rotational mechanism"/>
    <property type="evidence" value="ECO:0007669"/>
    <property type="project" value="InterPro"/>
</dbReference>
<dbReference type="GO" id="GO:0044691">
    <property type="term" value="P:tooth eruption"/>
    <property type="evidence" value="ECO:0007669"/>
    <property type="project" value="Ensembl"/>
</dbReference>
<accession>A0A8I3WQA9</accession>
<dbReference type="GO" id="GO:0006915">
    <property type="term" value="P:apoptotic process"/>
    <property type="evidence" value="ECO:0007669"/>
    <property type="project" value="Ensembl"/>
</dbReference>
<keyword evidence="6 10" id="KW-1133">Transmembrane helix</keyword>
<reference evidence="11 12" key="1">
    <citation type="submission" date="2009-03" db="EMBL/GenBank/DDBJ databases">
        <authorList>
            <person name="Warren W."/>
            <person name="Ye L."/>
            <person name="Minx P."/>
            <person name="Worley K."/>
            <person name="Gibbs R."/>
            <person name="Wilson R.K."/>
        </authorList>
    </citation>
    <scope>NUCLEOTIDE SEQUENCE [LARGE SCALE GENOMIC DNA]</scope>
</reference>
<dbReference type="GO" id="GO:0006874">
    <property type="term" value="P:intracellular calcium ion homeostasis"/>
    <property type="evidence" value="ECO:0007669"/>
    <property type="project" value="Ensembl"/>
</dbReference>
<dbReference type="GO" id="GO:0010155">
    <property type="term" value="P:regulation of proton transport"/>
    <property type="evidence" value="ECO:0007669"/>
    <property type="project" value="Ensembl"/>
</dbReference>
<evidence type="ECO:0000256" key="6">
    <source>
        <dbReference type="ARBA" id="ARBA00022989"/>
    </source>
</evidence>
<dbReference type="GO" id="GO:0005764">
    <property type="term" value="C:lysosome"/>
    <property type="evidence" value="ECO:0007669"/>
    <property type="project" value="Ensembl"/>
</dbReference>
<feature type="transmembrane region" description="Helical" evidence="10">
    <location>
        <begin position="757"/>
        <end position="775"/>
    </location>
</feature>
<dbReference type="GO" id="GO:0031529">
    <property type="term" value="P:ruffle organization"/>
    <property type="evidence" value="ECO:0007669"/>
    <property type="project" value="Ensembl"/>
</dbReference>
<reference evidence="11" key="3">
    <citation type="submission" date="2025-09" db="UniProtKB">
        <authorList>
            <consortium name="Ensembl"/>
        </authorList>
    </citation>
    <scope>IDENTIFICATION</scope>
</reference>
<dbReference type="GO" id="GO:0030667">
    <property type="term" value="C:secretory granule membrane"/>
    <property type="evidence" value="ECO:0007669"/>
    <property type="project" value="Ensembl"/>
</dbReference>
<dbReference type="GO" id="GO:0021554">
    <property type="term" value="P:optic nerve development"/>
    <property type="evidence" value="ECO:0007669"/>
    <property type="project" value="Ensembl"/>
</dbReference>
<dbReference type="PANTHER" id="PTHR11629">
    <property type="entry name" value="VACUOLAR PROTON ATPASES"/>
    <property type="match status" value="1"/>
</dbReference>
<dbReference type="GO" id="GO:0030217">
    <property type="term" value="P:T cell differentiation"/>
    <property type="evidence" value="ECO:0007669"/>
    <property type="project" value="Ensembl"/>
</dbReference>
<dbReference type="GO" id="GO:0010468">
    <property type="term" value="P:regulation of gene expression"/>
    <property type="evidence" value="ECO:0007669"/>
    <property type="project" value="Ensembl"/>
</dbReference>
<keyword evidence="7" id="KW-0406">Ion transport</keyword>
<comment type="similarity">
    <text evidence="2">Belongs to the V-ATPase 116 kDa subunit family.</text>
</comment>
<dbReference type="Pfam" id="PF01496">
    <property type="entry name" value="V_ATPase_I"/>
    <property type="match status" value="1"/>
</dbReference>
<comment type="subcellular location">
    <subcellularLocation>
        <location evidence="1">Membrane</location>
        <topology evidence="1">Multi-pass membrane protein</topology>
    </subcellularLocation>
</comment>
<dbReference type="OMA" id="QFQMITE"/>
<evidence type="ECO:0000256" key="7">
    <source>
        <dbReference type="ARBA" id="ARBA00023065"/>
    </source>
</evidence>
<dbReference type="PIRSF" id="PIRSF001293">
    <property type="entry name" value="ATP6V0A1"/>
    <property type="match status" value="1"/>
</dbReference>
<evidence type="ECO:0000256" key="3">
    <source>
        <dbReference type="ARBA" id="ARBA00022448"/>
    </source>
</evidence>
<feature type="transmembrane region" description="Helical" evidence="10">
    <location>
        <begin position="719"/>
        <end position="737"/>
    </location>
</feature>
<dbReference type="GO" id="GO:0045851">
    <property type="term" value="P:pH reduction"/>
    <property type="evidence" value="ECO:0007669"/>
    <property type="project" value="Ensembl"/>
</dbReference>
<dbReference type="GO" id="GO:0045453">
    <property type="term" value="P:bone resorption"/>
    <property type="evidence" value="ECO:0007669"/>
    <property type="project" value="Ensembl"/>
</dbReference>
<feature type="transmembrane region" description="Helical" evidence="10">
    <location>
        <begin position="580"/>
        <end position="605"/>
    </location>
</feature>
<dbReference type="GO" id="GO:0000220">
    <property type="term" value="C:vacuolar proton-transporting V-type ATPase, V0 domain"/>
    <property type="evidence" value="ECO:0007669"/>
    <property type="project" value="InterPro"/>
</dbReference>
<dbReference type="GO" id="GO:0030670">
    <property type="term" value="C:phagocytic vesicle membrane"/>
    <property type="evidence" value="ECO:0007669"/>
    <property type="project" value="Ensembl"/>
</dbReference>
<dbReference type="GO" id="GO:0071345">
    <property type="term" value="P:cellular response to cytokine stimulus"/>
    <property type="evidence" value="ECO:0007669"/>
    <property type="project" value="Ensembl"/>
</dbReference>
<dbReference type="GO" id="GO:0097188">
    <property type="term" value="P:dentin mineralization"/>
    <property type="evidence" value="ECO:0007669"/>
    <property type="project" value="Ensembl"/>
</dbReference>